<sequence length="23" mass="2793">MYQSYKSGRNMIPQIMETHPMFC</sequence>
<protein>
    <submittedName>
        <fullName evidence="1">Uncharacterized protein</fullName>
    </submittedName>
</protein>
<name>A0A0A9H1C5_ARUDO</name>
<dbReference type="AlphaFoldDB" id="A0A0A9H1C5"/>
<reference evidence="1" key="1">
    <citation type="submission" date="2014-09" db="EMBL/GenBank/DDBJ databases">
        <authorList>
            <person name="Magalhaes I.L.F."/>
            <person name="Oliveira U."/>
            <person name="Santos F.R."/>
            <person name="Vidigal T.H.D.A."/>
            <person name="Brescovit A.D."/>
            <person name="Santos A.J."/>
        </authorList>
    </citation>
    <scope>NUCLEOTIDE SEQUENCE</scope>
    <source>
        <tissue evidence="1">Shoot tissue taken approximately 20 cm above the soil surface</tissue>
    </source>
</reference>
<evidence type="ECO:0000313" key="1">
    <source>
        <dbReference type="EMBL" id="JAE31045.1"/>
    </source>
</evidence>
<proteinExistence type="predicted"/>
<reference evidence="1" key="2">
    <citation type="journal article" date="2015" name="Data Brief">
        <title>Shoot transcriptome of the giant reed, Arundo donax.</title>
        <authorList>
            <person name="Barrero R.A."/>
            <person name="Guerrero F.D."/>
            <person name="Moolhuijzen P."/>
            <person name="Goolsby J.A."/>
            <person name="Tidwell J."/>
            <person name="Bellgard S.E."/>
            <person name="Bellgard M.I."/>
        </authorList>
    </citation>
    <scope>NUCLEOTIDE SEQUENCE</scope>
    <source>
        <tissue evidence="1">Shoot tissue taken approximately 20 cm above the soil surface</tissue>
    </source>
</reference>
<accession>A0A0A9H1C5</accession>
<organism evidence="1">
    <name type="scientific">Arundo donax</name>
    <name type="common">Giant reed</name>
    <name type="synonym">Donax arundinaceus</name>
    <dbReference type="NCBI Taxonomy" id="35708"/>
    <lineage>
        <taxon>Eukaryota</taxon>
        <taxon>Viridiplantae</taxon>
        <taxon>Streptophyta</taxon>
        <taxon>Embryophyta</taxon>
        <taxon>Tracheophyta</taxon>
        <taxon>Spermatophyta</taxon>
        <taxon>Magnoliopsida</taxon>
        <taxon>Liliopsida</taxon>
        <taxon>Poales</taxon>
        <taxon>Poaceae</taxon>
        <taxon>PACMAD clade</taxon>
        <taxon>Arundinoideae</taxon>
        <taxon>Arundineae</taxon>
        <taxon>Arundo</taxon>
    </lineage>
</organism>
<dbReference type="EMBL" id="GBRH01166851">
    <property type="protein sequence ID" value="JAE31045.1"/>
    <property type="molecule type" value="Transcribed_RNA"/>
</dbReference>